<organism evidence="1 2">
    <name type="scientific">Cyanobacterium stanieri LEGE 03274</name>
    <dbReference type="NCBI Taxonomy" id="1828756"/>
    <lineage>
        <taxon>Bacteria</taxon>
        <taxon>Bacillati</taxon>
        <taxon>Cyanobacteriota</taxon>
        <taxon>Cyanophyceae</taxon>
        <taxon>Oscillatoriophycideae</taxon>
        <taxon>Chroococcales</taxon>
        <taxon>Geminocystaceae</taxon>
        <taxon>Cyanobacterium</taxon>
    </lineage>
</organism>
<keyword evidence="2" id="KW-1185">Reference proteome</keyword>
<reference evidence="1 2" key="1">
    <citation type="submission" date="2020-10" db="EMBL/GenBank/DDBJ databases">
        <authorList>
            <person name="Castelo-Branco R."/>
            <person name="Eusebio N."/>
            <person name="Adriana R."/>
            <person name="Vieira A."/>
            <person name="Brugerolle De Fraissinette N."/>
            <person name="Rezende De Castro R."/>
            <person name="Schneider M.P."/>
            <person name="Vasconcelos V."/>
            <person name="Leao P.N."/>
        </authorList>
    </citation>
    <scope>NUCLEOTIDE SEQUENCE [LARGE SCALE GENOMIC DNA]</scope>
    <source>
        <strain evidence="1 2">LEGE 03274</strain>
    </source>
</reference>
<dbReference type="InterPro" id="IPR025048">
    <property type="entry name" value="DUF3987"/>
</dbReference>
<dbReference type="RefSeq" id="WP_193801897.1">
    <property type="nucleotide sequence ID" value="NZ_JADEWC010000040.1"/>
</dbReference>
<gene>
    <name evidence="1" type="ORF">IQ215_13305</name>
</gene>
<sequence length="832" mass="94815">MTYSNAFRIGEHLDLFTPTNTKGKYICPICGGNDLSIAPDGIKYNCYNSGGEDNSAIAKWVSEQKGLSTQQPQRQEHNKVYSAPKDPIIIATTKDYQSPVTEIIAEYENEASLKKYAMWLNYPGGNKVKRVLTTKRKDGKEKREKNFYGYEKGNDKSKITKIWEPYHLELFSQATGKWILDLEGEKACDHALHRGLISTCILGSKATDIDHIIRLCERIKEYQIKGIIYIADNDKQGLDKAIKTREIVASQGIPFIILPITYLYPEVPEHGDFEEYSKHTKLSPSAIKTNIELTVGANLEELLNIGNSIVTIDSKDNLNKAYNNVHGVGENDFPSIINQFINECSKPIYTEAVYRGKIAEFCSQYPVSPVILEKAIKAKKEEDNRVNDIEELSPRVDDLLKIPHETLDLKKILSDFFGLMFEQEALNLPTNPMALFTILLATLGGAIGTRRSVVLQDNPKYRQPCILRTAIVADSGKKKTPTTMTIIKALKDKNVEAYDRYQDELREYEEDQQLPSDKQANLPMPTLTRYMIEDSTIDGLLLAHKENPKGFLCFCDELSGYFERLNKFYSGDDIARELQLYDGGQIIKTRASKDNNIFLKKTAVSILGTIQWSVLEKIFNNFQDARGISARWFFWGGELPKEYLPDSFIDTGLSELLRHVIDEITKLEESDLVVPTEVYPIFKNAQRKLIDIKETLPTEQLRAKYSKGEGAILRVAGILHTWHYVLNTGYVDSPTVINERIMKLAIEVVFYYLRQFEYVATKCQKDFMDARLVKILELVAKKGEVTASQVKRFIWEFKNLPTTEIDELLLLLIENEKLIRVPTNKGVKVRIK</sequence>
<dbReference type="Proteomes" id="UP000654604">
    <property type="component" value="Unassembled WGS sequence"/>
</dbReference>
<evidence type="ECO:0000313" key="1">
    <source>
        <dbReference type="EMBL" id="MBE9223675.1"/>
    </source>
</evidence>
<dbReference type="EMBL" id="JADEWC010000040">
    <property type="protein sequence ID" value="MBE9223675.1"/>
    <property type="molecule type" value="Genomic_DNA"/>
</dbReference>
<dbReference type="Pfam" id="PF13148">
    <property type="entry name" value="DUF3987"/>
    <property type="match status" value="1"/>
</dbReference>
<accession>A0ABR9V6Y8</accession>
<evidence type="ECO:0000313" key="2">
    <source>
        <dbReference type="Proteomes" id="UP000654604"/>
    </source>
</evidence>
<name>A0ABR9V6Y8_9CHRO</name>
<comment type="caution">
    <text evidence="1">The sequence shown here is derived from an EMBL/GenBank/DDBJ whole genome shotgun (WGS) entry which is preliminary data.</text>
</comment>
<protein>
    <submittedName>
        <fullName evidence="1">DUF3987 domain-containing protein</fullName>
    </submittedName>
</protein>
<proteinExistence type="predicted"/>